<gene>
    <name evidence="5" type="ORF">IPV69_04635</name>
</gene>
<dbReference type="KEGG" id="hbs:IPV69_04635"/>
<evidence type="ECO:0000256" key="1">
    <source>
        <dbReference type="ARBA" id="ARBA00022603"/>
    </source>
</evidence>
<dbReference type="GO" id="GO:0032259">
    <property type="term" value="P:methylation"/>
    <property type="evidence" value="ECO:0007669"/>
    <property type="project" value="UniProtKB-KW"/>
</dbReference>
<keyword evidence="6" id="KW-1185">Reference proteome</keyword>
<evidence type="ECO:0000259" key="4">
    <source>
        <dbReference type="Pfam" id="PF01555"/>
    </source>
</evidence>
<name>A0A7M2WZ62_9BACT</name>
<dbReference type="EC" id="2.1.1.-" evidence="3"/>
<dbReference type="InterPro" id="IPR001091">
    <property type="entry name" value="RM_Methyltransferase"/>
</dbReference>
<dbReference type="Pfam" id="PF01555">
    <property type="entry name" value="N6_N4_Mtase"/>
    <property type="match status" value="1"/>
</dbReference>
<dbReference type="Gene3D" id="3.40.50.150">
    <property type="entry name" value="Vaccinia Virus protein VP39"/>
    <property type="match status" value="1"/>
</dbReference>
<dbReference type="AlphaFoldDB" id="A0A7M2WZ62"/>
<comment type="similarity">
    <text evidence="3">Belongs to the N(4)/N(6)-methyltransferase family.</text>
</comment>
<feature type="domain" description="DNA methylase N-4/N-6" evidence="4">
    <location>
        <begin position="2"/>
        <end position="149"/>
    </location>
</feature>
<dbReference type="GO" id="GO:0003677">
    <property type="term" value="F:DNA binding"/>
    <property type="evidence" value="ECO:0007669"/>
    <property type="project" value="InterPro"/>
</dbReference>
<protein>
    <recommendedName>
        <fullName evidence="3">Methyltransferase</fullName>
        <ecNumber evidence="3">2.1.1.-</ecNumber>
    </recommendedName>
</protein>
<proteinExistence type="inferred from homology"/>
<dbReference type="InterPro" id="IPR002941">
    <property type="entry name" value="DNA_methylase_N4/N6"/>
</dbReference>
<evidence type="ECO:0000313" key="5">
    <source>
        <dbReference type="EMBL" id="QOV90654.1"/>
    </source>
</evidence>
<organism evidence="5 6">
    <name type="scientific">Humisphaera borealis</name>
    <dbReference type="NCBI Taxonomy" id="2807512"/>
    <lineage>
        <taxon>Bacteria</taxon>
        <taxon>Pseudomonadati</taxon>
        <taxon>Planctomycetota</taxon>
        <taxon>Phycisphaerae</taxon>
        <taxon>Tepidisphaerales</taxon>
        <taxon>Tepidisphaeraceae</taxon>
        <taxon>Humisphaera</taxon>
    </lineage>
</organism>
<sequence>MDDLVWRRPGYPGSWPNRLKNDWEGVYHFAKTSKLAAFNPTSAGRPSDRCINKTGAKRSNHTGNNFGGHDERKQGVALPSNVIVTQVSGESIHEAAFPKDLADFFVKVYSNDGDAVFDPFCGSGTTLVSCQDNGRLGYGVEISPKYADVTLSRLEECFGLQAERL</sequence>
<accession>A0A7M2WZ62</accession>
<evidence type="ECO:0000256" key="2">
    <source>
        <dbReference type="ARBA" id="ARBA00022679"/>
    </source>
</evidence>
<evidence type="ECO:0000256" key="3">
    <source>
        <dbReference type="RuleBase" id="RU362026"/>
    </source>
</evidence>
<dbReference type="InterPro" id="IPR029063">
    <property type="entry name" value="SAM-dependent_MTases_sf"/>
</dbReference>
<dbReference type="GO" id="GO:0008170">
    <property type="term" value="F:N-methyltransferase activity"/>
    <property type="evidence" value="ECO:0007669"/>
    <property type="project" value="InterPro"/>
</dbReference>
<reference evidence="5 6" key="1">
    <citation type="submission" date="2020-10" db="EMBL/GenBank/DDBJ databases">
        <title>Wide distribution of Phycisphaera-like planctomycetes from WD2101 soil group in peatlands and genome analysis of the first cultivated representative.</title>
        <authorList>
            <person name="Dedysh S.N."/>
            <person name="Beletsky A.V."/>
            <person name="Ivanova A."/>
            <person name="Kulichevskaya I.S."/>
            <person name="Suzina N.E."/>
            <person name="Philippov D.A."/>
            <person name="Rakitin A.L."/>
            <person name="Mardanov A.V."/>
            <person name="Ravin N.V."/>
        </authorList>
    </citation>
    <scope>NUCLEOTIDE SEQUENCE [LARGE SCALE GENOMIC DNA]</scope>
    <source>
        <strain evidence="5 6">M1803</strain>
    </source>
</reference>
<dbReference type="Proteomes" id="UP000593765">
    <property type="component" value="Chromosome"/>
</dbReference>
<keyword evidence="2" id="KW-0808">Transferase</keyword>
<keyword evidence="1" id="KW-0489">Methyltransferase</keyword>
<dbReference type="SUPFAM" id="SSF53335">
    <property type="entry name" value="S-adenosyl-L-methionine-dependent methyltransferases"/>
    <property type="match status" value="1"/>
</dbReference>
<evidence type="ECO:0000313" key="6">
    <source>
        <dbReference type="Proteomes" id="UP000593765"/>
    </source>
</evidence>
<dbReference type="PRINTS" id="PR00508">
    <property type="entry name" value="S21N4MTFRASE"/>
</dbReference>
<dbReference type="EMBL" id="CP063458">
    <property type="protein sequence ID" value="QOV90654.1"/>
    <property type="molecule type" value="Genomic_DNA"/>
</dbReference>